<evidence type="ECO:0000313" key="3">
    <source>
        <dbReference type="Proteomes" id="UP000035100"/>
    </source>
</evidence>
<dbReference type="Proteomes" id="UP000035100">
    <property type="component" value="Unassembled WGS sequence"/>
</dbReference>
<evidence type="ECO:0000313" key="2">
    <source>
        <dbReference type="EMBL" id="KIQ68339.1"/>
    </source>
</evidence>
<dbReference type="AlphaFoldDB" id="A0A0D0Q189"/>
<organism evidence="2 3">
    <name type="scientific">Wenxinia marina DSM 24838</name>
    <dbReference type="NCBI Taxonomy" id="1123501"/>
    <lineage>
        <taxon>Bacteria</taxon>
        <taxon>Pseudomonadati</taxon>
        <taxon>Pseudomonadota</taxon>
        <taxon>Alphaproteobacteria</taxon>
        <taxon>Rhodobacterales</taxon>
        <taxon>Roseobacteraceae</taxon>
        <taxon>Wenxinia</taxon>
    </lineage>
</organism>
<keyword evidence="1" id="KW-0812">Transmembrane</keyword>
<protein>
    <submittedName>
        <fullName evidence="2">Uncharacterized protein</fullName>
    </submittedName>
</protein>
<dbReference type="RefSeq" id="WP_018301777.1">
    <property type="nucleotide sequence ID" value="NZ_KB902279.1"/>
</dbReference>
<name>A0A0D0Q189_9RHOB</name>
<proteinExistence type="predicted"/>
<accession>A0A0D0Q189</accession>
<reference evidence="2 3" key="1">
    <citation type="submission" date="2013-01" db="EMBL/GenBank/DDBJ databases">
        <authorList>
            <person name="Fiebig A."/>
            <person name="Goeker M."/>
            <person name="Klenk H.-P.P."/>
        </authorList>
    </citation>
    <scope>NUCLEOTIDE SEQUENCE [LARGE SCALE GENOMIC DNA]</scope>
    <source>
        <strain evidence="2 3">DSM 24838</strain>
    </source>
</reference>
<gene>
    <name evidence="2" type="ORF">Wenmar_02985</name>
</gene>
<feature type="transmembrane region" description="Helical" evidence="1">
    <location>
        <begin position="49"/>
        <end position="69"/>
    </location>
</feature>
<feature type="transmembrane region" description="Helical" evidence="1">
    <location>
        <begin position="156"/>
        <end position="181"/>
    </location>
</feature>
<keyword evidence="1" id="KW-0472">Membrane</keyword>
<keyword evidence="1" id="KW-1133">Transmembrane helix</keyword>
<comment type="caution">
    <text evidence="2">The sequence shown here is derived from an EMBL/GenBank/DDBJ whole genome shotgun (WGS) entry which is preliminary data.</text>
</comment>
<sequence length="195" mass="20390">MGVRDHRAGYLARATEIVIGAVGVAAATVVVLILWTGPDWFTPASETLTSMRLATALCFALMAPALILARLGQARWAWVCGVAVAAILAGNLYASPLPWLGERMPAGTTLGFVLALLCLWGRLGGPIGPFPVSLFGASSAIGVLLCSDFSRTPEEALGWLTQMSMQSAALFLVMFGAILFAPVAPEPRHDPVAGV</sequence>
<dbReference type="PATRIC" id="fig|1123501.6.peg.3103"/>
<keyword evidence="3" id="KW-1185">Reference proteome</keyword>
<evidence type="ECO:0000256" key="1">
    <source>
        <dbReference type="SAM" id="Phobius"/>
    </source>
</evidence>
<feature type="transmembrane region" description="Helical" evidence="1">
    <location>
        <begin position="76"/>
        <end position="94"/>
    </location>
</feature>
<feature type="transmembrane region" description="Helical" evidence="1">
    <location>
        <begin position="17"/>
        <end position="37"/>
    </location>
</feature>
<feature type="transmembrane region" description="Helical" evidence="1">
    <location>
        <begin position="130"/>
        <end position="150"/>
    </location>
</feature>
<dbReference type="EMBL" id="AONG01000014">
    <property type="protein sequence ID" value="KIQ68339.1"/>
    <property type="molecule type" value="Genomic_DNA"/>
</dbReference>